<name>A0A857J4N8_9BURK</name>
<proteinExistence type="predicted"/>
<dbReference type="InterPro" id="IPR007709">
    <property type="entry name" value="N-FG_amidohydro"/>
</dbReference>
<evidence type="ECO:0000313" key="1">
    <source>
        <dbReference type="EMBL" id="QHI97815.1"/>
    </source>
</evidence>
<gene>
    <name evidence="1" type="ORF">GT347_07305</name>
</gene>
<dbReference type="Pfam" id="PF05013">
    <property type="entry name" value="FGase"/>
    <property type="match status" value="1"/>
</dbReference>
<keyword evidence="2" id="KW-1185">Reference proteome</keyword>
<sequence>MRRDPVSGAAPAPLLFDIPRSGRWYPGDFKPATSFDLVQASVSMYVEELYERVVDAGATWLYALFPNAYIDANRHETDFGPEQLAGPWTGHLEPTEKTRLGIGLIHSVAGRDRIPLYDRPLEVSDVRQRIDRYFLPYHGELGRVLAAYRETHGVSYHVSCHSMASIGGASTLDHGAQRSEFDIGDRHGTSCEPAFTALVCDTLRGFGYQVTNNFHYAGAESVRRHSKPGQGSHSLQIEIRRGLYMDEARSVPNAGFASLQAHLTELSRVLADYARSRAAAPSA</sequence>
<reference evidence="1 2" key="1">
    <citation type="submission" date="2020-01" db="EMBL/GenBank/DDBJ databases">
        <title>Genome sequencing of strain KACC 21265.</title>
        <authorList>
            <person name="Heo J."/>
            <person name="Kim S.-J."/>
            <person name="Kim J.-S."/>
            <person name="Hong S.-B."/>
            <person name="Kwon S.-W."/>
        </authorList>
    </citation>
    <scope>NUCLEOTIDE SEQUENCE [LARGE SCALE GENOMIC DNA]</scope>
    <source>
        <strain evidence="1 2">KACC 21265</strain>
    </source>
</reference>
<accession>A0A857J4N8</accession>
<dbReference type="Gene3D" id="3.40.630.40">
    <property type="entry name" value="Zn-dependent exopeptidases"/>
    <property type="match status" value="1"/>
</dbReference>
<evidence type="ECO:0008006" key="3">
    <source>
        <dbReference type="Google" id="ProtNLM"/>
    </source>
</evidence>
<protein>
    <recommendedName>
        <fullName evidence="3">N-formylglutamate amidohydrolase</fullName>
    </recommendedName>
</protein>
<organism evidence="1 2">
    <name type="scientific">Xylophilus rhododendri</name>
    <dbReference type="NCBI Taxonomy" id="2697032"/>
    <lineage>
        <taxon>Bacteria</taxon>
        <taxon>Pseudomonadati</taxon>
        <taxon>Pseudomonadota</taxon>
        <taxon>Betaproteobacteria</taxon>
        <taxon>Burkholderiales</taxon>
        <taxon>Xylophilus</taxon>
    </lineage>
</organism>
<dbReference type="RefSeq" id="WP_160551332.1">
    <property type="nucleotide sequence ID" value="NZ_CP047650.1"/>
</dbReference>
<evidence type="ECO:0000313" key="2">
    <source>
        <dbReference type="Proteomes" id="UP000464787"/>
    </source>
</evidence>
<dbReference type="AlphaFoldDB" id="A0A857J4N8"/>
<dbReference type="SUPFAM" id="SSF53187">
    <property type="entry name" value="Zn-dependent exopeptidases"/>
    <property type="match status" value="1"/>
</dbReference>
<dbReference type="EMBL" id="CP047650">
    <property type="protein sequence ID" value="QHI97815.1"/>
    <property type="molecule type" value="Genomic_DNA"/>
</dbReference>
<dbReference type="KEGG" id="xyk:GT347_07305"/>
<dbReference type="Proteomes" id="UP000464787">
    <property type="component" value="Chromosome"/>
</dbReference>